<organism evidence="2 3">
    <name type="scientific">Trichinella patagoniensis</name>
    <dbReference type="NCBI Taxonomy" id="990121"/>
    <lineage>
        <taxon>Eukaryota</taxon>
        <taxon>Metazoa</taxon>
        <taxon>Ecdysozoa</taxon>
        <taxon>Nematoda</taxon>
        <taxon>Enoplea</taxon>
        <taxon>Dorylaimia</taxon>
        <taxon>Trichinellida</taxon>
        <taxon>Trichinellidae</taxon>
        <taxon>Trichinella</taxon>
    </lineage>
</organism>
<gene>
    <name evidence="2" type="ORF">T12_9851</name>
</gene>
<reference evidence="2 3" key="1">
    <citation type="submission" date="2015-01" db="EMBL/GenBank/DDBJ databases">
        <title>Evolution of Trichinella species and genotypes.</title>
        <authorList>
            <person name="Korhonen P.K."/>
            <person name="Edoardo P."/>
            <person name="Giuseppe L.R."/>
            <person name="Gasser R.B."/>
        </authorList>
    </citation>
    <scope>NUCLEOTIDE SEQUENCE [LARGE SCALE GENOMIC DNA]</scope>
    <source>
        <strain evidence="2">ISS2496</strain>
    </source>
</reference>
<evidence type="ECO:0008006" key="4">
    <source>
        <dbReference type="Google" id="ProtNLM"/>
    </source>
</evidence>
<dbReference type="EMBL" id="JYDQ01000036">
    <property type="protein sequence ID" value="KRY19355.1"/>
    <property type="molecule type" value="Genomic_DNA"/>
</dbReference>
<keyword evidence="1" id="KW-0732">Signal</keyword>
<feature type="chain" id="PRO_5006874196" description="Secreted protein" evidence="1">
    <location>
        <begin position="22"/>
        <end position="78"/>
    </location>
</feature>
<evidence type="ECO:0000313" key="3">
    <source>
        <dbReference type="Proteomes" id="UP000054783"/>
    </source>
</evidence>
<evidence type="ECO:0000256" key="1">
    <source>
        <dbReference type="SAM" id="SignalP"/>
    </source>
</evidence>
<sequence length="78" mass="9206">MKLPHVLIRFVLLPLKSLYHATFSAISRQIRIYKTFWKVPRQINAYVSNKWPLKLPCAYLNTQESSRNGTFLKRIQDG</sequence>
<dbReference type="Proteomes" id="UP000054783">
    <property type="component" value="Unassembled WGS sequence"/>
</dbReference>
<protein>
    <recommendedName>
        <fullName evidence="4">Secreted protein</fullName>
    </recommendedName>
</protein>
<dbReference type="AlphaFoldDB" id="A0A0V1A3B7"/>
<comment type="caution">
    <text evidence="2">The sequence shown here is derived from an EMBL/GenBank/DDBJ whole genome shotgun (WGS) entry which is preliminary data.</text>
</comment>
<evidence type="ECO:0000313" key="2">
    <source>
        <dbReference type="EMBL" id="KRY19355.1"/>
    </source>
</evidence>
<keyword evidence="3" id="KW-1185">Reference proteome</keyword>
<proteinExistence type="predicted"/>
<dbReference type="OrthoDB" id="5930167at2759"/>
<name>A0A0V1A3B7_9BILA</name>
<accession>A0A0V1A3B7</accession>
<feature type="signal peptide" evidence="1">
    <location>
        <begin position="1"/>
        <end position="21"/>
    </location>
</feature>